<comment type="similarity">
    <text evidence="1 4">Belongs to the tRNA nucleotidyltransferase/poly(A) polymerase family.</text>
</comment>
<gene>
    <name evidence="8" type="ORF">SAY86_031514</name>
</gene>
<keyword evidence="4" id="KW-0694">RNA-binding</keyword>
<evidence type="ECO:0000259" key="6">
    <source>
        <dbReference type="Pfam" id="PF01743"/>
    </source>
</evidence>
<evidence type="ECO:0000256" key="5">
    <source>
        <dbReference type="SAM" id="MobiDB-lite"/>
    </source>
</evidence>
<dbReference type="CDD" id="cd05398">
    <property type="entry name" value="NT_ClassII-CCAase"/>
    <property type="match status" value="1"/>
</dbReference>
<proteinExistence type="inferred from homology"/>
<evidence type="ECO:0000256" key="3">
    <source>
        <dbReference type="ARBA" id="ARBA00022741"/>
    </source>
</evidence>
<evidence type="ECO:0008006" key="10">
    <source>
        <dbReference type="Google" id="ProtNLM"/>
    </source>
</evidence>
<evidence type="ECO:0000313" key="9">
    <source>
        <dbReference type="Proteomes" id="UP001346149"/>
    </source>
</evidence>
<dbReference type="PANTHER" id="PTHR43051">
    <property type="entry name" value="POLYNUCLEOTIDE ADENYLYLTRANSFERASE FAMILY PROTEIN"/>
    <property type="match status" value="1"/>
</dbReference>
<accession>A0AAN7R8C8</accession>
<dbReference type="Proteomes" id="UP001346149">
    <property type="component" value="Unassembled WGS sequence"/>
</dbReference>
<dbReference type="Gene3D" id="1.10.3090.10">
    <property type="entry name" value="cca-adding enzyme, domain 2"/>
    <property type="match status" value="1"/>
</dbReference>
<dbReference type="AlphaFoldDB" id="A0AAN7R8C8"/>
<keyword evidence="3" id="KW-0547">Nucleotide-binding</keyword>
<dbReference type="GO" id="GO:0003723">
    <property type="term" value="F:RNA binding"/>
    <property type="evidence" value="ECO:0007669"/>
    <property type="project" value="UniProtKB-KW"/>
</dbReference>
<dbReference type="SUPFAM" id="SSF81301">
    <property type="entry name" value="Nucleotidyltransferase"/>
    <property type="match status" value="1"/>
</dbReference>
<dbReference type="Gene3D" id="3.30.460.10">
    <property type="entry name" value="Beta Polymerase, domain 2"/>
    <property type="match status" value="1"/>
</dbReference>
<feature type="domain" description="tRNA nucleotidyltransferase/poly(A) polymerase RNA and SrmB- binding" evidence="7">
    <location>
        <begin position="236"/>
        <end position="294"/>
    </location>
</feature>
<dbReference type="SUPFAM" id="SSF81891">
    <property type="entry name" value="Poly A polymerase C-terminal region-like"/>
    <property type="match status" value="1"/>
</dbReference>
<organism evidence="8 9">
    <name type="scientific">Trapa natans</name>
    <name type="common">Water chestnut</name>
    <dbReference type="NCBI Taxonomy" id="22666"/>
    <lineage>
        <taxon>Eukaryota</taxon>
        <taxon>Viridiplantae</taxon>
        <taxon>Streptophyta</taxon>
        <taxon>Embryophyta</taxon>
        <taxon>Tracheophyta</taxon>
        <taxon>Spermatophyta</taxon>
        <taxon>Magnoliopsida</taxon>
        <taxon>eudicotyledons</taxon>
        <taxon>Gunneridae</taxon>
        <taxon>Pentapetalae</taxon>
        <taxon>rosids</taxon>
        <taxon>malvids</taxon>
        <taxon>Myrtales</taxon>
        <taxon>Lythraceae</taxon>
        <taxon>Trapa</taxon>
    </lineage>
</organism>
<dbReference type="GO" id="GO:0016779">
    <property type="term" value="F:nucleotidyltransferase activity"/>
    <property type="evidence" value="ECO:0007669"/>
    <property type="project" value="InterPro"/>
</dbReference>
<evidence type="ECO:0000256" key="1">
    <source>
        <dbReference type="ARBA" id="ARBA00007265"/>
    </source>
</evidence>
<evidence type="ECO:0000256" key="2">
    <source>
        <dbReference type="ARBA" id="ARBA00022679"/>
    </source>
</evidence>
<dbReference type="InterPro" id="IPR043519">
    <property type="entry name" value="NT_sf"/>
</dbReference>
<dbReference type="EMBL" id="JAXQNO010000009">
    <property type="protein sequence ID" value="KAK4791101.1"/>
    <property type="molecule type" value="Genomic_DNA"/>
</dbReference>
<feature type="domain" description="Poly A polymerase head" evidence="6">
    <location>
        <begin position="76"/>
        <end position="207"/>
    </location>
</feature>
<dbReference type="Pfam" id="PF01743">
    <property type="entry name" value="PolyA_pol"/>
    <property type="match status" value="1"/>
</dbReference>
<comment type="caution">
    <text evidence="8">The sequence shown here is derived from an EMBL/GenBank/DDBJ whole genome shotgun (WGS) entry which is preliminary data.</text>
</comment>
<evidence type="ECO:0000256" key="4">
    <source>
        <dbReference type="RuleBase" id="RU003953"/>
    </source>
</evidence>
<feature type="compositionally biased region" description="Basic and acidic residues" evidence="5">
    <location>
        <begin position="552"/>
        <end position="577"/>
    </location>
</feature>
<sequence>MAETIRRIRFNRVAAGSKLQVRIISSKVSKSAEHIGAINMSKWKKLDARCFGITPSMIPWHALSVLNALRHAGFDAYLVGGCVRDLLLKRIPKDFDVITSADLQKVKKQFHPRRAHIVGKKFPICIVQIKGSVVEVSSFRIAEVKNADHGEKIHLPPCPRSCSGKDFTLWRDSVRRDFTVNSLFLDPFTHTIYDYNNGMEDLKSLTLRTIIPAKSSFEEDSARILRGLRIAARLGLGIAEETEDAICSLSSSIKCLRQERIMMEMNYMLSYGAAEPSFFLLWRFKLLEILLPLQAIYLDQTDEGPSSCSSSMLMKLFSNMDKLVSCDRPSHSTLWIGLLAFHHALVCCPQDAQVVQAFASILHFGWRKGIEFVRTKANYGVPYVPEISESSPEYEMTELEMRVGDLASLVKKSVISLSNSKSLNEAMSRYPLNSSPGLVFVSKKATRDVQGIFHVLVEQSLDAGHDPKINMKLRREVGPLLGRIILETMSDGAVVGMETLEMERGEHAEIMMDKQGDGVALFDAAAARVHHRPKNLYGRARDVSRKRTFQRMQERQDKDQELHESWRRENEASERPKSPKMQRTIPINRGQDKVQELHNSWRRENEASERLTERPKPPKMQRTIPRNR</sequence>
<evidence type="ECO:0000313" key="8">
    <source>
        <dbReference type="EMBL" id="KAK4791101.1"/>
    </source>
</evidence>
<keyword evidence="2 4" id="KW-0808">Transferase</keyword>
<dbReference type="GO" id="GO:0000166">
    <property type="term" value="F:nucleotide binding"/>
    <property type="evidence" value="ECO:0007669"/>
    <property type="project" value="UniProtKB-KW"/>
</dbReference>
<evidence type="ECO:0000259" key="7">
    <source>
        <dbReference type="Pfam" id="PF12627"/>
    </source>
</evidence>
<dbReference type="InterPro" id="IPR002646">
    <property type="entry name" value="PolA_pol_head_dom"/>
</dbReference>
<dbReference type="Pfam" id="PF12627">
    <property type="entry name" value="PolyA_pol_RNAbd"/>
    <property type="match status" value="1"/>
</dbReference>
<dbReference type="GO" id="GO:0001680">
    <property type="term" value="P:tRNA 3'-terminal CCA addition"/>
    <property type="evidence" value="ECO:0007669"/>
    <property type="project" value="UniProtKB-ARBA"/>
</dbReference>
<feature type="compositionally biased region" description="Basic and acidic residues" evidence="5">
    <location>
        <begin position="590"/>
        <end position="616"/>
    </location>
</feature>
<keyword evidence="9" id="KW-1185">Reference proteome</keyword>
<dbReference type="InterPro" id="IPR032828">
    <property type="entry name" value="PolyA_RNA-bd"/>
</dbReference>
<name>A0AAN7R8C8_TRANT</name>
<dbReference type="InterPro" id="IPR052191">
    <property type="entry name" value="tRNA_ntf/polyA_polymerase_I"/>
</dbReference>
<feature type="region of interest" description="Disordered" evidence="5">
    <location>
        <begin position="533"/>
        <end position="628"/>
    </location>
</feature>
<reference evidence="8 9" key="1">
    <citation type="journal article" date="2023" name="Hortic Res">
        <title>Pangenome of water caltrop reveals structural variations and asymmetric subgenome divergence after allopolyploidization.</title>
        <authorList>
            <person name="Zhang X."/>
            <person name="Chen Y."/>
            <person name="Wang L."/>
            <person name="Yuan Y."/>
            <person name="Fang M."/>
            <person name="Shi L."/>
            <person name="Lu R."/>
            <person name="Comes H.P."/>
            <person name="Ma Y."/>
            <person name="Chen Y."/>
            <person name="Huang G."/>
            <person name="Zhou Y."/>
            <person name="Zheng Z."/>
            <person name="Qiu Y."/>
        </authorList>
    </citation>
    <scope>NUCLEOTIDE SEQUENCE [LARGE SCALE GENOMIC DNA]</scope>
    <source>
        <strain evidence="8">F231</strain>
    </source>
</reference>
<protein>
    <recommendedName>
        <fullName evidence="10">Poly(A) polymerase</fullName>
    </recommendedName>
</protein>
<dbReference type="PANTHER" id="PTHR43051:SF1">
    <property type="entry name" value="POLYNUCLEOTIDE ADENYLYLTRANSFERASE FAMILY PROTEIN"/>
    <property type="match status" value="1"/>
</dbReference>